<gene>
    <name evidence="2" type="ORF">OLC1_LOCUS19454</name>
</gene>
<dbReference type="EMBL" id="OX459124">
    <property type="protein sequence ID" value="CAI9112217.1"/>
    <property type="molecule type" value="Genomic_DNA"/>
</dbReference>
<sequence length="175" mass="19782">MPSNRLCFSIPRDKIPRRLGRKIKLNAVSAQNIAVFSSQVMFDGSNPLLNWVLTSKGMRRQQNYIIPPNDADDVNPSNSQTAKERRTNSANFPGLNPSGNGNFSYINPSVESDFSINPAYMIPRNLGQELDFLGVEYMSNDFSSLYDDHDDTYLNQIMEPFEDDGFIVFDIENDA</sequence>
<proteinExistence type="predicted"/>
<reference evidence="2" key="1">
    <citation type="submission" date="2023-03" db="EMBL/GenBank/DDBJ databases">
        <authorList>
            <person name="Julca I."/>
        </authorList>
    </citation>
    <scope>NUCLEOTIDE SEQUENCE</scope>
</reference>
<protein>
    <submittedName>
        <fullName evidence="2">OLC1v1012632C1</fullName>
    </submittedName>
</protein>
<accession>A0AAV1DY93</accession>
<dbReference type="AlphaFoldDB" id="A0AAV1DY93"/>
<feature type="region of interest" description="Disordered" evidence="1">
    <location>
        <begin position="65"/>
        <end position="96"/>
    </location>
</feature>
<name>A0AAV1DY93_OLDCO</name>
<organism evidence="2 3">
    <name type="scientific">Oldenlandia corymbosa var. corymbosa</name>
    <dbReference type="NCBI Taxonomy" id="529605"/>
    <lineage>
        <taxon>Eukaryota</taxon>
        <taxon>Viridiplantae</taxon>
        <taxon>Streptophyta</taxon>
        <taxon>Embryophyta</taxon>
        <taxon>Tracheophyta</taxon>
        <taxon>Spermatophyta</taxon>
        <taxon>Magnoliopsida</taxon>
        <taxon>eudicotyledons</taxon>
        <taxon>Gunneridae</taxon>
        <taxon>Pentapetalae</taxon>
        <taxon>asterids</taxon>
        <taxon>lamiids</taxon>
        <taxon>Gentianales</taxon>
        <taxon>Rubiaceae</taxon>
        <taxon>Rubioideae</taxon>
        <taxon>Spermacoceae</taxon>
        <taxon>Hedyotis-Oldenlandia complex</taxon>
        <taxon>Oldenlandia</taxon>
    </lineage>
</organism>
<keyword evidence="3" id="KW-1185">Reference proteome</keyword>
<dbReference type="Proteomes" id="UP001161247">
    <property type="component" value="Chromosome 7"/>
</dbReference>
<evidence type="ECO:0000313" key="2">
    <source>
        <dbReference type="EMBL" id="CAI9112217.1"/>
    </source>
</evidence>
<evidence type="ECO:0000256" key="1">
    <source>
        <dbReference type="SAM" id="MobiDB-lite"/>
    </source>
</evidence>
<evidence type="ECO:0000313" key="3">
    <source>
        <dbReference type="Proteomes" id="UP001161247"/>
    </source>
</evidence>